<keyword evidence="8" id="KW-1185">Reference proteome</keyword>
<reference evidence="7 8" key="1">
    <citation type="submission" date="2023-08" db="EMBL/GenBank/DDBJ databases">
        <title>Draft genome sequence of Algoriphagus confluentis.</title>
        <authorList>
            <person name="Takatani N."/>
            <person name="Hosokawa M."/>
            <person name="Sawabe T."/>
        </authorList>
    </citation>
    <scope>NUCLEOTIDE SEQUENCE [LARGE SCALE GENOMIC DNA]</scope>
    <source>
        <strain evidence="7 8">NBRC 111222</strain>
    </source>
</reference>
<name>A0ABQ6PUF9_9BACT</name>
<keyword evidence="2 5" id="KW-0812">Transmembrane</keyword>
<feature type="transmembrane region" description="Helical" evidence="5">
    <location>
        <begin position="55"/>
        <end position="78"/>
    </location>
</feature>
<dbReference type="PANTHER" id="PTHR30221:SF1">
    <property type="entry name" value="SMALL-CONDUCTANCE MECHANOSENSITIVE CHANNEL"/>
    <property type="match status" value="1"/>
</dbReference>
<feature type="transmembrane region" description="Helical" evidence="5">
    <location>
        <begin position="121"/>
        <end position="140"/>
    </location>
</feature>
<dbReference type="InterPro" id="IPR010920">
    <property type="entry name" value="LSM_dom_sf"/>
</dbReference>
<dbReference type="InterPro" id="IPR045275">
    <property type="entry name" value="MscS_archaea/bacteria_type"/>
</dbReference>
<evidence type="ECO:0000256" key="5">
    <source>
        <dbReference type="SAM" id="Phobius"/>
    </source>
</evidence>
<protein>
    <recommendedName>
        <fullName evidence="6">Mechanosensitive ion channel MscS domain-containing protein</fullName>
    </recommendedName>
</protein>
<proteinExistence type="predicted"/>
<sequence>MNKLKSTIRIRENTRRRNFAIKLILLIIFEILYESERPLAPFFEQFVILGHVFRAVIFLLSSNLIISLGRFITLSLYLRHREDAKVQPNFVVGIDRIATILNVLALLISLMLAFGIRPLEFLTSITIVAAAIALLTKDYITNIVNGLIMMFSDQLEIGDKIQVGKHTGFIRDITLINLVLKNDSGEIVLIPNSMALSLDVTNYSKNNTHQVIFDFELSNQNELDLNSLETQLSQPLQDHTDLINSEGAHLYILERKSETLLLRFQFPLNSTARSTESQLIKKIDQALLHWNHERRQNQLL</sequence>
<dbReference type="Proteomes" id="UP001338309">
    <property type="component" value="Unassembled WGS sequence"/>
</dbReference>
<evidence type="ECO:0000256" key="4">
    <source>
        <dbReference type="ARBA" id="ARBA00023136"/>
    </source>
</evidence>
<evidence type="ECO:0000256" key="2">
    <source>
        <dbReference type="ARBA" id="ARBA00022692"/>
    </source>
</evidence>
<dbReference type="SUPFAM" id="SSF50182">
    <property type="entry name" value="Sm-like ribonucleoproteins"/>
    <property type="match status" value="1"/>
</dbReference>
<comment type="subcellular location">
    <subcellularLocation>
        <location evidence="1">Membrane</location>
    </subcellularLocation>
</comment>
<dbReference type="RefSeq" id="WP_338226039.1">
    <property type="nucleotide sequence ID" value="NZ_BTPD01000016.1"/>
</dbReference>
<evidence type="ECO:0000259" key="6">
    <source>
        <dbReference type="Pfam" id="PF00924"/>
    </source>
</evidence>
<feature type="domain" description="Mechanosensitive ion channel MscS" evidence="6">
    <location>
        <begin position="138"/>
        <end position="205"/>
    </location>
</feature>
<dbReference type="Gene3D" id="2.30.30.60">
    <property type="match status" value="1"/>
</dbReference>
<keyword evidence="4 5" id="KW-0472">Membrane</keyword>
<dbReference type="PANTHER" id="PTHR30221">
    <property type="entry name" value="SMALL-CONDUCTANCE MECHANOSENSITIVE CHANNEL"/>
    <property type="match status" value="1"/>
</dbReference>
<dbReference type="EMBL" id="BTPD01000016">
    <property type="protein sequence ID" value="GMQ31276.1"/>
    <property type="molecule type" value="Genomic_DNA"/>
</dbReference>
<dbReference type="InterPro" id="IPR023408">
    <property type="entry name" value="MscS_beta-dom_sf"/>
</dbReference>
<evidence type="ECO:0000313" key="8">
    <source>
        <dbReference type="Proteomes" id="UP001338309"/>
    </source>
</evidence>
<evidence type="ECO:0000313" key="7">
    <source>
        <dbReference type="EMBL" id="GMQ31276.1"/>
    </source>
</evidence>
<accession>A0ABQ6PUF9</accession>
<gene>
    <name evidence="7" type="ORF">Aconfl_39200</name>
</gene>
<feature type="transmembrane region" description="Helical" evidence="5">
    <location>
        <begin position="90"/>
        <end position="115"/>
    </location>
</feature>
<dbReference type="Pfam" id="PF00924">
    <property type="entry name" value="MS_channel_2nd"/>
    <property type="match status" value="1"/>
</dbReference>
<feature type="transmembrane region" description="Helical" evidence="5">
    <location>
        <begin position="20"/>
        <end position="35"/>
    </location>
</feature>
<dbReference type="InterPro" id="IPR006685">
    <property type="entry name" value="MscS_channel_2nd"/>
</dbReference>
<organism evidence="7 8">
    <name type="scientific">Algoriphagus confluentis</name>
    <dbReference type="NCBI Taxonomy" id="1697556"/>
    <lineage>
        <taxon>Bacteria</taxon>
        <taxon>Pseudomonadati</taxon>
        <taxon>Bacteroidota</taxon>
        <taxon>Cytophagia</taxon>
        <taxon>Cytophagales</taxon>
        <taxon>Cyclobacteriaceae</taxon>
        <taxon>Algoriphagus</taxon>
    </lineage>
</organism>
<evidence type="ECO:0000256" key="1">
    <source>
        <dbReference type="ARBA" id="ARBA00004370"/>
    </source>
</evidence>
<keyword evidence="3 5" id="KW-1133">Transmembrane helix</keyword>
<evidence type="ECO:0000256" key="3">
    <source>
        <dbReference type="ARBA" id="ARBA00022989"/>
    </source>
</evidence>
<comment type="caution">
    <text evidence="7">The sequence shown here is derived from an EMBL/GenBank/DDBJ whole genome shotgun (WGS) entry which is preliminary data.</text>
</comment>